<dbReference type="Gene3D" id="3.40.50.300">
    <property type="entry name" value="P-loop containing nucleotide triphosphate hydrolases"/>
    <property type="match status" value="1"/>
</dbReference>
<evidence type="ECO:0008006" key="3">
    <source>
        <dbReference type="Google" id="ProtNLM"/>
    </source>
</evidence>
<keyword evidence="2" id="KW-1185">Reference proteome</keyword>
<evidence type="ECO:0000313" key="1">
    <source>
        <dbReference type="EMBL" id="GAA5813694.1"/>
    </source>
</evidence>
<evidence type="ECO:0000313" key="2">
    <source>
        <dbReference type="Proteomes" id="UP001473302"/>
    </source>
</evidence>
<sequence>MNSTNKPKINILLTGLSGVGKTSLCQAFGARPVEGFSYGFGLSKKAQIVEFTTDKCTYHIIDAPQIYNPFDEAMTQKHAEEMTRILNLASVPLVICFVICIQQHDMLAKSSDFVMMRTIAGYYNQAQVKFSLIINRLTQPEFTVISNNSMYRGEFLKSFERNSGVPITDDDILLIHNMFLTHSPQEKKELLTSYLRKFEAGHMSEFAQPALNLSEDPFTTAYNASMQKYQNELKVIMEQNNMGHHNSFLQGLQQMQQEQQQNHMQVFQQMMAGNSIFSAATGFAGDSSYQQQNPFNQFASAPQSPTSPFPTNNYLDQYLQQAAVNGNTASNAYLNQYMSILNNNTFQQQAAFGATNIHNQQTPTNPSNTNNELFGAAGAFVGGAMGVPGMSGSNNDMYGAAGSFVGGAVTAGCTIM</sequence>
<reference evidence="1 2" key="1">
    <citation type="submission" date="2024-04" db="EMBL/GenBank/DDBJ databases">
        <title>genome sequences of Mucor flavus KT1a and Helicostylum pulchrum KT1b strains isolated from the surface of a dry-aged beef.</title>
        <authorList>
            <person name="Toyotome T."/>
            <person name="Hosono M."/>
            <person name="Torimaru M."/>
            <person name="Fukuda K."/>
            <person name="Mikami N."/>
        </authorList>
    </citation>
    <scope>NUCLEOTIDE SEQUENCE [LARGE SCALE GENOMIC DNA]</scope>
    <source>
        <strain evidence="1 2">KT1a</strain>
    </source>
</reference>
<organism evidence="1 2">
    <name type="scientific">Mucor flavus</name>
    <dbReference type="NCBI Taxonomy" id="439312"/>
    <lineage>
        <taxon>Eukaryota</taxon>
        <taxon>Fungi</taxon>
        <taxon>Fungi incertae sedis</taxon>
        <taxon>Mucoromycota</taxon>
        <taxon>Mucoromycotina</taxon>
        <taxon>Mucoromycetes</taxon>
        <taxon>Mucorales</taxon>
        <taxon>Mucorineae</taxon>
        <taxon>Mucoraceae</taxon>
        <taxon>Mucor</taxon>
    </lineage>
</organism>
<dbReference type="InterPro" id="IPR027417">
    <property type="entry name" value="P-loop_NTPase"/>
</dbReference>
<dbReference type="SUPFAM" id="SSF52540">
    <property type="entry name" value="P-loop containing nucleoside triphosphate hydrolases"/>
    <property type="match status" value="1"/>
</dbReference>
<comment type="caution">
    <text evidence="1">The sequence shown here is derived from an EMBL/GenBank/DDBJ whole genome shotgun (WGS) entry which is preliminary data.</text>
</comment>
<dbReference type="EMBL" id="BAABUK010000018">
    <property type="protein sequence ID" value="GAA5813694.1"/>
    <property type="molecule type" value="Genomic_DNA"/>
</dbReference>
<protein>
    <recommendedName>
        <fullName evidence="3">G domain-containing protein</fullName>
    </recommendedName>
</protein>
<name>A0ABP9Z3L0_9FUNG</name>
<dbReference type="Proteomes" id="UP001473302">
    <property type="component" value="Unassembled WGS sequence"/>
</dbReference>
<proteinExistence type="predicted"/>
<gene>
    <name evidence="1" type="ORF">MFLAVUS_007180</name>
</gene>
<accession>A0ABP9Z3L0</accession>